<name>A0ABV3XS28_9RHOB</name>
<gene>
    <name evidence="1" type="ORF">Ga0609869_001236</name>
</gene>
<accession>A0ABV3XS28</accession>
<dbReference type="EMBL" id="JBEHHI010000001">
    <property type="protein sequence ID" value="MEX5727883.1"/>
    <property type="molecule type" value="Genomic_DNA"/>
</dbReference>
<dbReference type="RefSeq" id="WP_125405459.1">
    <property type="nucleotide sequence ID" value="NZ_JBEHHI010000001.1"/>
</dbReference>
<protein>
    <recommendedName>
        <fullName evidence="3">Lipoprotein</fullName>
    </recommendedName>
</protein>
<dbReference type="PROSITE" id="PS51257">
    <property type="entry name" value="PROKAR_LIPOPROTEIN"/>
    <property type="match status" value="1"/>
</dbReference>
<evidence type="ECO:0000313" key="1">
    <source>
        <dbReference type="EMBL" id="MEX5727883.1"/>
    </source>
</evidence>
<keyword evidence="2" id="KW-1185">Reference proteome</keyword>
<organism evidence="1 2">
    <name type="scientific">Rhodovulum iodosum</name>
    <dbReference type="NCBI Taxonomy" id="68291"/>
    <lineage>
        <taxon>Bacteria</taxon>
        <taxon>Pseudomonadati</taxon>
        <taxon>Pseudomonadota</taxon>
        <taxon>Alphaproteobacteria</taxon>
        <taxon>Rhodobacterales</taxon>
        <taxon>Paracoccaceae</taxon>
        <taxon>Rhodovulum</taxon>
    </lineage>
</organism>
<reference evidence="1 2" key="1">
    <citation type="submission" date="2024-06" db="EMBL/GenBank/DDBJ databases">
        <title>Genome of Rhodovulum iodosum, a marine photoferrotroph.</title>
        <authorList>
            <person name="Bianchini G."/>
            <person name="Nikeleit V."/>
            <person name="Kappler A."/>
            <person name="Bryce C."/>
            <person name="Sanchez-Baracaldo P."/>
        </authorList>
    </citation>
    <scope>NUCLEOTIDE SEQUENCE [LARGE SCALE GENOMIC DNA]</scope>
    <source>
        <strain evidence="1 2">UT/N1</strain>
    </source>
</reference>
<evidence type="ECO:0000313" key="2">
    <source>
        <dbReference type="Proteomes" id="UP001560019"/>
    </source>
</evidence>
<comment type="caution">
    <text evidence="1">The sequence shown here is derived from an EMBL/GenBank/DDBJ whole genome shotgun (WGS) entry which is preliminary data.</text>
</comment>
<proteinExistence type="predicted"/>
<sequence>MFFKPALGAIALAGLSGCIDSGGAPNSGPPSVDEQACLAAVVREASNPDVTVISSQESEAGTTVRIGVGAGRAPWQCLAYPDGTTGEVMSLVDEGAL</sequence>
<dbReference type="Proteomes" id="UP001560019">
    <property type="component" value="Unassembled WGS sequence"/>
</dbReference>
<evidence type="ECO:0008006" key="3">
    <source>
        <dbReference type="Google" id="ProtNLM"/>
    </source>
</evidence>